<sequence>MLTGNSSDSDSDGSDLAINVSKSKRIGRLLRRDQGGDSDEEQTATVTDATNLVEPFIPDLDNFLDPAMNEELVNINPSIDNLKDLFFPIEAEEMSNSVVTVQESKEAVNKKNKKRPEKRAPNSKKTLLEVKKMADTMVRSAPLAIDDAISRAPISDFNMSGFLQRFQATSEKRLELEKEARKRAAEEAAFNKPLSKAELKEKALADMAAQLREINS</sequence>
<gene>
    <name evidence="1" type="ORF">DSO57_1003790</name>
</gene>
<evidence type="ECO:0000313" key="2">
    <source>
        <dbReference type="Proteomes" id="UP001165960"/>
    </source>
</evidence>
<comment type="caution">
    <text evidence="1">The sequence shown here is derived from an EMBL/GenBank/DDBJ whole genome shotgun (WGS) entry which is preliminary data.</text>
</comment>
<keyword evidence="2" id="KW-1185">Reference proteome</keyword>
<evidence type="ECO:0000313" key="1">
    <source>
        <dbReference type="EMBL" id="KAJ9086453.1"/>
    </source>
</evidence>
<dbReference type="Proteomes" id="UP001165960">
    <property type="component" value="Unassembled WGS sequence"/>
</dbReference>
<accession>A0ACC2UHD1</accession>
<proteinExistence type="predicted"/>
<reference evidence="1" key="1">
    <citation type="submission" date="2022-04" db="EMBL/GenBank/DDBJ databases">
        <title>Genome of the entomopathogenic fungus Entomophthora muscae.</title>
        <authorList>
            <person name="Elya C."/>
            <person name="Lovett B.R."/>
            <person name="Lee E."/>
            <person name="Macias A.M."/>
            <person name="Hajek A.E."/>
            <person name="De Bivort B.L."/>
            <person name="Kasson M.T."/>
            <person name="De Fine Licht H.H."/>
            <person name="Stajich J.E."/>
        </authorList>
    </citation>
    <scope>NUCLEOTIDE SEQUENCE</scope>
    <source>
        <strain evidence="1">Berkeley</strain>
    </source>
</reference>
<name>A0ACC2UHD1_9FUNG</name>
<dbReference type="EMBL" id="QTSX02000719">
    <property type="protein sequence ID" value="KAJ9086453.1"/>
    <property type="molecule type" value="Genomic_DNA"/>
</dbReference>
<protein>
    <submittedName>
        <fullName evidence="1">Uncharacterized protein</fullName>
    </submittedName>
</protein>
<organism evidence="1 2">
    <name type="scientific">Entomophthora muscae</name>
    <dbReference type="NCBI Taxonomy" id="34485"/>
    <lineage>
        <taxon>Eukaryota</taxon>
        <taxon>Fungi</taxon>
        <taxon>Fungi incertae sedis</taxon>
        <taxon>Zoopagomycota</taxon>
        <taxon>Entomophthoromycotina</taxon>
        <taxon>Entomophthoromycetes</taxon>
        <taxon>Entomophthorales</taxon>
        <taxon>Entomophthoraceae</taxon>
        <taxon>Entomophthora</taxon>
    </lineage>
</organism>